<dbReference type="EMBL" id="JBHRYC010000002">
    <property type="protein sequence ID" value="MFC3635801.1"/>
    <property type="molecule type" value="Genomic_DNA"/>
</dbReference>
<evidence type="ECO:0000313" key="1">
    <source>
        <dbReference type="EMBL" id="MFC3635801.1"/>
    </source>
</evidence>
<dbReference type="RefSeq" id="WP_376853042.1">
    <property type="nucleotide sequence ID" value="NZ_JBHRYC010000002.1"/>
</dbReference>
<keyword evidence="2" id="KW-1185">Reference proteome</keyword>
<dbReference type="Proteomes" id="UP001595704">
    <property type="component" value="Unassembled WGS sequence"/>
</dbReference>
<organism evidence="1 2">
    <name type="scientific">Camelimonas fluminis</name>
    <dbReference type="NCBI Taxonomy" id="1576911"/>
    <lineage>
        <taxon>Bacteria</taxon>
        <taxon>Pseudomonadati</taxon>
        <taxon>Pseudomonadota</taxon>
        <taxon>Alphaproteobacteria</taxon>
        <taxon>Hyphomicrobiales</taxon>
        <taxon>Chelatococcaceae</taxon>
        <taxon>Camelimonas</taxon>
    </lineage>
</organism>
<comment type="caution">
    <text evidence="1">The sequence shown here is derived from an EMBL/GenBank/DDBJ whole genome shotgun (WGS) entry which is preliminary data.</text>
</comment>
<gene>
    <name evidence="1" type="ORF">ACFONL_00100</name>
</gene>
<proteinExistence type="predicted"/>
<sequence length="147" mass="16959">MGNGIQIGHRPTQAEMTAAKYDRDFYVVFLKYPDCFAIPETSMQSATLEQLVDDIIGTEMDMPQCIDSIVHFNPVSGISRIVDREVADAVAERTHELRKTPHESVIDWLEQWRCDFYESDEYLNQRAQEHVEGLADYRRDLRMMAAG</sequence>
<evidence type="ECO:0000313" key="2">
    <source>
        <dbReference type="Proteomes" id="UP001595704"/>
    </source>
</evidence>
<protein>
    <submittedName>
        <fullName evidence="1">Uncharacterized protein</fullName>
    </submittedName>
</protein>
<reference evidence="2" key="1">
    <citation type="journal article" date="2019" name="Int. J. Syst. Evol. Microbiol.">
        <title>The Global Catalogue of Microorganisms (GCM) 10K type strain sequencing project: providing services to taxonomists for standard genome sequencing and annotation.</title>
        <authorList>
            <consortium name="The Broad Institute Genomics Platform"/>
            <consortium name="The Broad Institute Genome Sequencing Center for Infectious Disease"/>
            <person name="Wu L."/>
            <person name="Ma J."/>
        </authorList>
    </citation>
    <scope>NUCLEOTIDE SEQUENCE [LARGE SCALE GENOMIC DNA]</scope>
    <source>
        <strain evidence="2">KCTC 42282</strain>
    </source>
</reference>
<accession>A0ABV7UBC5</accession>
<name>A0ABV7UBC5_9HYPH</name>